<dbReference type="EMBL" id="HBUF01351281">
    <property type="protein sequence ID" value="CAG6714000.1"/>
    <property type="molecule type" value="Transcribed_RNA"/>
</dbReference>
<evidence type="ECO:0000256" key="2">
    <source>
        <dbReference type="SAM" id="MobiDB-lite"/>
    </source>
</evidence>
<feature type="compositionally biased region" description="Acidic residues" evidence="2">
    <location>
        <begin position="68"/>
        <end position="91"/>
    </location>
</feature>
<dbReference type="SUPFAM" id="SSF50978">
    <property type="entry name" value="WD40 repeat-like"/>
    <property type="match status" value="1"/>
</dbReference>
<name>A0A8D8UZK1_9HEMI</name>
<organism evidence="3">
    <name type="scientific">Cacopsylla melanoneura</name>
    <dbReference type="NCBI Taxonomy" id="428564"/>
    <lineage>
        <taxon>Eukaryota</taxon>
        <taxon>Metazoa</taxon>
        <taxon>Ecdysozoa</taxon>
        <taxon>Arthropoda</taxon>
        <taxon>Hexapoda</taxon>
        <taxon>Insecta</taxon>
        <taxon>Pterygota</taxon>
        <taxon>Neoptera</taxon>
        <taxon>Paraneoptera</taxon>
        <taxon>Hemiptera</taxon>
        <taxon>Sternorrhyncha</taxon>
        <taxon>Psylloidea</taxon>
        <taxon>Psyllidae</taxon>
        <taxon>Psyllinae</taxon>
        <taxon>Cacopsylla</taxon>
    </lineage>
</organism>
<proteinExistence type="predicted"/>
<dbReference type="Pfam" id="PF00400">
    <property type="entry name" value="WD40"/>
    <property type="match status" value="3"/>
</dbReference>
<reference evidence="3" key="1">
    <citation type="submission" date="2021-05" db="EMBL/GenBank/DDBJ databases">
        <authorList>
            <person name="Alioto T."/>
            <person name="Alioto T."/>
            <person name="Gomez Garrido J."/>
        </authorList>
    </citation>
    <scope>NUCLEOTIDE SEQUENCE</scope>
</reference>
<feature type="compositionally biased region" description="Basic and acidic residues" evidence="2">
    <location>
        <begin position="34"/>
        <end position="45"/>
    </location>
</feature>
<dbReference type="InterPro" id="IPR001680">
    <property type="entry name" value="WD40_rpt"/>
</dbReference>
<dbReference type="PROSITE" id="PS50294">
    <property type="entry name" value="WD_REPEATS_REGION"/>
    <property type="match status" value="2"/>
</dbReference>
<evidence type="ECO:0000256" key="1">
    <source>
        <dbReference type="PROSITE-ProRule" id="PRU00221"/>
    </source>
</evidence>
<dbReference type="InterPro" id="IPR051859">
    <property type="entry name" value="DCAF"/>
</dbReference>
<dbReference type="InterPro" id="IPR015943">
    <property type="entry name" value="WD40/YVTN_repeat-like_dom_sf"/>
</dbReference>
<accession>A0A8D8UZK1</accession>
<dbReference type="PANTHER" id="PTHR19847">
    <property type="entry name" value="DDB1- AND CUL4-ASSOCIATED FACTOR 11"/>
    <property type="match status" value="1"/>
</dbReference>
<dbReference type="SMART" id="SM00320">
    <property type="entry name" value="WD40"/>
    <property type="match status" value="5"/>
</dbReference>
<feature type="repeat" description="WD" evidence="1">
    <location>
        <begin position="396"/>
        <end position="430"/>
    </location>
</feature>
<dbReference type="GO" id="GO:0080008">
    <property type="term" value="C:Cul4-RING E3 ubiquitin ligase complex"/>
    <property type="evidence" value="ECO:0007669"/>
    <property type="project" value="TreeGrafter"/>
</dbReference>
<dbReference type="Gene3D" id="2.130.10.10">
    <property type="entry name" value="YVTN repeat-like/Quinoprotein amine dehydrogenase"/>
    <property type="match status" value="2"/>
</dbReference>
<dbReference type="InterPro" id="IPR036322">
    <property type="entry name" value="WD40_repeat_dom_sf"/>
</dbReference>
<dbReference type="PROSITE" id="PS50082">
    <property type="entry name" value="WD_REPEATS_2"/>
    <property type="match status" value="2"/>
</dbReference>
<dbReference type="PANTHER" id="PTHR19847:SF7">
    <property type="entry name" value="DDB1- AND CUL4-ASSOCIATED FACTOR 11"/>
    <property type="match status" value="1"/>
</dbReference>
<dbReference type="EMBL" id="HBUF01351282">
    <property type="protein sequence ID" value="CAG6714002.1"/>
    <property type="molecule type" value="Transcribed_RNA"/>
</dbReference>
<dbReference type="EMBL" id="HBUF01351283">
    <property type="protein sequence ID" value="CAG6714004.1"/>
    <property type="molecule type" value="Transcribed_RNA"/>
</dbReference>
<feature type="compositionally biased region" description="Polar residues" evidence="2">
    <location>
        <begin position="1"/>
        <end position="20"/>
    </location>
</feature>
<dbReference type="GO" id="GO:0043161">
    <property type="term" value="P:proteasome-mediated ubiquitin-dependent protein catabolic process"/>
    <property type="evidence" value="ECO:0007669"/>
    <property type="project" value="TreeGrafter"/>
</dbReference>
<dbReference type="AlphaFoldDB" id="A0A8D8UZK1"/>
<keyword evidence="1" id="KW-0853">WD repeat</keyword>
<feature type="region of interest" description="Disordered" evidence="2">
    <location>
        <begin position="1"/>
        <end position="95"/>
    </location>
</feature>
<sequence length="466" mass="52665">MGQSYSYRTTQPRNRMSSDQAEAPNDDSGNRSIMEIREENRDRILRQVRNVQRRNTGPRYRVLNNQNNEEDNDNNDDENDTDSEFGIDTIEEGNGNVLDDRNELVNVLQFLIRSGVVHIVPQSEEDSDGDYVRPRIPNYGAKYKPNTDVLNKSEIKLMTEQSSGTLHSRTGTKRGSDLLSMITKRQCAPSGFSHSERCKLNNMYLPNKMTQQVGTYDGKVFTGTFSKAGDRFLTAAQDKTMRLYDTSTSDYTVMRKIPGLDVGWSIIDTAFSSTGNMFAYSSWSENVHVWHQNGDGETQDTLQLCPEGGRFCVFSLTFSQDSSEILGGANDGCLYVYDLDNKKCALKIKGHGDDVNTVCFADESSNILYSGGDDGLCKVWDRRTLNESSAKPVGVLAGHRDGITFIDPKGDSRHLISNSKDQTIKLWDVRMFSNKTAQRNTFRAVCEQNWDYRRDSVPKQCEYWGL</sequence>
<dbReference type="EMBL" id="HBUF01351284">
    <property type="protein sequence ID" value="CAG6714006.1"/>
    <property type="molecule type" value="Transcribed_RNA"/>
</dbReference>
<feature type="repeat" description="WD" evidence="1">
    <location>
        <begin position="348"/>
        <end position="390"/>
    </location>
</feature>
<evidence type="ECO:0000313" key="3">
    <source>
        <dbReference type="EMBL" id="CAG6714000.1"/>
    </source>
</evidence>
<protein>
    <submittedName>
        <fullName evidence="3">DDB1- and CUL4-associated factor 11</fullName>
    </submittedName>
</protein>